<reference evidence="1 2" key="1">
    <citation type="journal article" date="2022" name="DNA Res.">
        <title>Chromosomal-level genome assembly of the orchid tree Bauhinia variegata (Leguminosae; Cercidoideae) supports the allotetraploid origin hypothesis of Bauhinia.</title>
        <authorList>
            <person name="Zhong Y."/>
            <person name="Chen Y."/>
            <person name="Zheng D."/>
            <person name="Pang J."/>
            <person name="Liu Y."/>
            <person name="Luo S."/>
            <person name="Meng S."/>
            <person name="Qian L."/>
            <person name="Wei D."/>
            <person name="Dai S."/>
            <person name="Zhou R."/>
        </authorList>
    </citation>
    <scope>NUCLEOTIDE SEQUENCE [LARGE SCALE GENOMIC DNA]</scope>
    <source>
        <strain evidence="1">BV-YZ2020</strain>
    </source>
</reference>
<gene>
    <name evidence="1" type="ORF">L6164_007403</name>
</gene>
<organism evidence="1 2">
    <name type="scientific">Bauhinia variegata</name>
    <name type="common">Purple orchid tree</name>
    <name type="synonym">Phanera variegata</name>
    <dbReference type="NCBI Taxonomy" id="167791"/>
    <lineage>
        <taxon>Eukaryota</taxon>
        <taxon>Viridiplantae</taxon>
        <taxon>Streptophyta</taxon>
        <taxon>Embryophyta</taxon>
        <taxon>Tracheophyta</taxon>
        <taxon>Spermatophyta</taxon>
        <taxon>Magnoliopsida</taxon>
        <taxon>eudicotyledons</taxon>
        <taxon>Gunneridae</taxon>
        <taxon>Pentapetalae</taxon>
        <taxon>rosids</taxon>
        <taxon>fabids</taxon>
        <taxon>Fabales</taxon>
        <taxon>Fabaceae</taxon>
        <taxon>Cercidoideae</taxon>
        <taxon>Cercideae</taxon>
        <taxon>Bauhiniinae</taxon>
        <taxon>Bauhinia</taxon>
    </lineage>
</organism>
<comment type="caution">
    <text evidence="1">The sequence shown here is derived from an EMBL/GenBank/DDBJ whole genome shotgun (WGS) entry which is preliminary data.</text>
</comment>
<keyword evidence="2" id="KW-1185">Reference proteome</keyword>
<dbReference type="EMBL" id="CM039429">
    <property type="protein sequence ID" value="KAI4346513.1"/>
    <property type="molecule type" value="Genomic_DNA"/>
</dbReference>
<protein>
    <submittedName>
        <fullName evidence="1">Uncharacterized protein</fullName>
    </submittedName>
</protein>
<name>A0ACB9PDF1_BAUVA</name>
<dbReference type="Proteomes" id="UP000828941">
    <property type="component" value="Chromosome 4"/>
</dbReference>
<accession>A0ACB9PDF1</accession>
<proteinExistence type="predicted"/>
<evidence type="ECO:0000313" key="1">
    <source>
        <dbReference type="EMBL" id="KAI4346513.1"/>
    </source>
</evidence>
<evidence type="ECO:0000313" key="2">
    <source>
        <dbReference type="Proteomes" id="UP000828941"/>
    </source>
</evidence>
<sequence length="233" mass="25971">MKRKGVYQFSDDFSDFSLSSPARKIRRLDAELPPILEEEDSEIPNPLIHEAMAEEKQVRGGGPVIEELPSSPVNQERAIVLFKPVNTSPLGSPSNFSVTVDSDIISGIKNQFAWSRHSERLSSAEDEARCREESNDQLAVVPWVPSQFPPAPSVHDPNIGVPELMEAEEMGEVSMDIEEEDNTSKNIDTEHQTTLTLYGGITTPEGGLHQWQQQHCMIPQVPQNTATPITWTR</sequence>